<dbReference type="InterPro" id="IPR041575">
    <property type="entry name" value="Rubredoxin_C"/>
</dbReference>
<dbReference type="Pfam" id="PF07992">
    <property type="entry name" value="Pyr_redox_2"/>
    <property type="match status" value="1"/>
</dbReference>
<dbReference type="Gene3D" id="3.50.50.60">
    <property type="entry name" value="FAD/NAD(P)-binding domain"/>
    <property type="match status" value="2"/>
</dbReference>
<evidence type="ECO:0000256" key="2">
    <source>
        <dbReference type="ARBA" id="ARBA00022630"/>
    </source>
</evidence>
<comment type="caution">
    <text evidence="6">The sequence shown here is derived from an EMBL/GenBank/DDBJ whole genome shotgun (WGS) entry which is preliminary data.</text>
</comment>
<proteinExistence type="predicted"/>
<dbReference type="PRINTS" id="PR00368">
    <property type="entry name" value="FADPNR"/>
</dbReference>
<keyword evidence="7" id="KW-1185">Reference proteome</keyword>
<dbReference type="EMBL" id="JAFBDQ010000014">
    <property type="protein sequence ID" value="MBM7557556.1"/>
    <property type="molecule type" value="Genomic_DNA"/>
</dbReference>
<dbReference type="InterPro" id="IPR050260">
    <property type="entry name" value="FAD-bd_OxRdtase"/>
</dbReference>
<dbReference type="InterPro" id="IPR023753">
    <property type="entry name" value="FAD/NAD-binding_dom"/>
</dbReference>
<feature type="domain" description="FAD/NAD(P)-binding" evidence="4">
    <location>
        <begin position="1"/>
        <end position="287"/>
    </location>
</feature>
<organism evidence="6 7">
    <name type="scientific">Halanaerobacter jeridensis</name>
    <dbReference type="NCBI Taxonomy" id="706427"/>
    <lineage>
        <taxon>Bacteria</taxon>
        <taxon>Bacillati</taxon>
        <taxon>Bacillota</taxon>
        <taxon>Clostridia</taxon>
        <taxon>Halanaerobiales</taxon>
        <taxon>Halobacteroidaceae</taxon>
        <taxon>Halanaerobacter</taxon>
    </lineage>
</organism>
<dbReference type="PANTHER" id="PTHR43429:SF3">
    <property type="entry name" value="NITRITE REDUCTASE [NAD(P)H]"/>
    <property type="match status" value="1"/>
</dbReference>
<dbReference type="SUPFAM" id="SSF51905">
    <property type="entry name" value="FAD/NAD(P)-binding domain"/>
    <property type="match status" value="2"/>
</dbReference>
<evidence type="ECO:0000313" key="6">
    <source>
        <dbReference type="EMBL" id="MBM7557556.1"/>
    </source>
</evidence>
<dbReference type="InterPro" id="IPR036188">
    <property type="entry name" value="FAD/NAD-bd_sf"/>
</dbReference>
<dbReference type="Gene3D" id="3.30.390.30">
    <property type="match status" value="1"/>
</dbReference>
<sequence length="416" mass="46574">MKYLIIGASAAGINAAKELRKLDNSAEITIISKDEKVYSRCMLHYLIAGERDVEELKFITDDFWEQYDINWINDQEVVDVQVEDNQVKLSDDSQHNYDQLLIATGSTPFLPPIDNLDQGQEVFGLRNLEDAEEIEELGTEIDKAVVIGAGLVGVDAAIGLNELGVDVSIVELGDRILPQQLDEEASARYQSRFNEAGIQTITNRSAQKLVIDEQNHVQGLKLDNGKELKTQLVIVATGVKPNTNLVADTPINIDQGIIVDEYQQTAIDNIYAAGDVCQSEEVFSDELTLTPIWPLAVKQGKIAARNMVGQKEEITENFAYQNSMRFLDLSAITYGLVNVDNDDYRVYISQDKDNYKKLILKDNQLRGAVFVGDIDNSGVYGKLIKEEINLSNKLDKLFQLSYGDFFEEEPNGQFVY</sequence>
<evidence type="ECO:0000256" key="3">
    <source>
        <dbReference type="ARBA" id="ARBA00022827"/>
    </source>
</evidence>
<evidence type="ECO:0000256" key="1">
    <source>
        <dbReference type="ARBA" id="ARBA00001974"/>
    </source>
</evidence>
<keyword evidence="2" id="KW-0285">Flavoprotein</keyword>
<evidence type="ECO:0000313" key="7">
    <source>
        <dbReference type="Proteomes" id="UP000774000"/>
    </source>
</evidence>
<gene>
    <name evidence="6" type="ORF">JOC47_002422</name>
</gene>
<dbReference type="Pfam" id="PF18267">
    <property type="entry name" value="Rubredoxin_C"/>
    <property type="match status" value="1"/>
</dbReference>
<dbReference type="PRINTS" id="PR00411">
    <property type="entry name" value="PNDRDTASEI"/>
</dbReference>
<keyword evidence="3" id="KW-0274">FAD</keyword>
<comment type="cofactor">
    <cofactor evidence="1">
        <name>FAD</name>
        <dbReference type="ChEBI" id="CHEBI:57692"/>
    </cofactor>
</comment>
<dbReference type="RefSeq" id="WP_204702305.1">
    <property type="nucleotide sequence ID" value="NZ_JAFBDQ010000014.1"/>
</dbReference>
<evidence type="ECO:0000259" key="4">
    <source>
        <dbReference type="Pfam" id="PF07992"/>
    </source>
</evidence>
<dbReference type="PANTHER" id="PTHR43429">
    <property type="entry name" value="PYRIDINE NUCLEOTIDE-DISULFIDE OXIDOREDUCTASE DOMAIN-CONTAINING"/>
    <property type="match status" value="1"/>
</dbReference>
<reference evidence="6" key="1">
    <citation type="submission" date="2021-01" db="EMBL/GenBank/DDBJ databases">
        <title>Genomic Encyclopedia of Type Strains, Phase IV (KMG-IV): sequencing the most valuable type-strain genomes for metagenomic binning, comparative biology and taxonomic classification.</title>
        <authorList>
            <person name="Goeker M."/>
        </authorList>
    </citation>
    <scope>NUCLEOTIDE SEQUENCE</scope>
    <source>
        <strain evidence="6">DSM 23230</strain>
    </source>
</reference>
<dbReference type="GO" id="GO:0016491">
    <property type="term" value="F:oxidoreductase activity"/>
    <property type="evidence" value="ECO:0007669"/>
    <property type="project" value="InterPro"/>
</dbReference>
<dbReference type="Proteomes" id="UP000774000">
    <property type="component" value="Unassembled WGS sequence"/>
</dbReference>
<accession>A0A939BSW0</accession>
<feature type="domain" description="NADH-rubredoxin oxidoreductase C-terminal" evidence="5">
    <location>
        <begin position="323"/>
        <end position="388"/>
    </location>
</feature>
<dbReference type="InterPro" id="IPR016156">
    <property type="entry name" value="FAD/NAD-linked_Rdtase_dimer_sf"/>
</dbReference>
<dbReference type="AlphaFoldDB" id="A0A939BSW0"/>
<evidence type="ECO:0000259" key="5">
    <source>
        <dbReference type="Pfam" id="PF18267"/>
    </source>
</evidence>
<name>A0A939BSW0_9FIRM</name>
<protein>
    <submittedName>
        <fullName evidence="6">NAD(P)H-nitrite reductase large subunit</fullName>
    </submittedName>
</protein>